<dbReference type="SMART" id="SM00360">
    <property type="entry name" value="RRM"/>
    <property type="match status" value="1"/>
</dbReference>
<organism evidence="3 4">
    <name type="scientific">Deinandra increscens subsp. villosa</name>
    <dbReference type="NCBI Taxonomy" id="3103831"/>
    <lineage>
        <taxon>Eukaryota</taxon>
        <taxon>Viridiplantae</taxon>
        <taxon>Streptophyta</taxon>
        <taxon>Embryophyta</taxon>
        <taxon>Tracheophyta</taxon>
        <taxon>Spermatophyta</taxon>
        <taxon>Magnoliopsida</taxon>
        <taxon>eudicotyledons</taxon>
        <taxon>Gunneridae</taxon>
        <taxon>Pentapetalae</taxon>
        <taxon>asterids</taxon>
        <taxon>campanulids</taxon>
        <taxon>Asterales</taxon>
        <taxon>Asteraceae</taxon>
        <taxon>Asteroideae</taxon>
        <taxon>Heliantheae alliance</taxon>
        <taxon>Madieae</taxon>
        <taxon>Madiinae</taxon>
        <taxon>Deinandra</taxon>
    </lineage>
</organism>
<dbReference type="SUPFAM" id="SSF54928">
    <property type="entry name" value="RNA-binding domain, RBD"/>
    <property type="match status" value="1"/>
</dbReference>
<dbReference type="GO" id="GO:0003723">
    <property type="term" value="F:RNA binding"/>
    <property type="evidence" value="ECO:0007669"/>
    <property type="project" value="UniProtKB-UniRule"/>
</dbReference>
<name>A0AAP0H3A7_9ASTR</name>
<feature type="domain" description="RRM" evidence="2">
    <location>
        <begin position="31"/>
        <end position="108"/>
    </location>
</feature>
<dbReference type="InterPro" id="IPR035979">
    <property type="entry name" value="RBD_domain_sf"/>
</dbReference>
<evidence type="ECO:0000256" key="1">
    <source>
        <dbReference type="PROSITE-ProRule" id="PRU00176"/>
    </source>
</evidence>
<dbReference type="PROSITE" id="PS50102">
    <property type="entry name" value="RRM"/>
    <property type="match status" value="1"/>
</dbReference>
<dbReference type="EMBL" id="JBCNJP010000012">
    <property type="protein sequence ID" value="KAK9070801.1"/>
    <property type="molecule type" value="Genomic_DNA"/>
</dbReference>
<dbReference type="CDD" id="cd00590">
    <property type="entry name" value="RRM_SF"/>
    <property type="match status" value="1"/>
</dbReference>
<dbReference type="Gene3D" id="3.30.70.330">
    <property type="match status" value="1"/>
</dbReference>
<keyword evidence="4" id="KW-1185">Reference proteome</keyword>
<evidence type="ECO:0000313" key="3">
    <source>
        <dbReference type="EMBL" id="KAK9070801.1"/>
    </source>
</evidence>
<dbReference type="Proteomes" id="UP001408789">
    <property type="component" value="Unassembled WGS sequence"/>
</dbReference>
<sequence length="407" mass="46568">MARERRVAEKTGDGEGWQTVRRRRIDDRLTFSFFISSFPESTSVADLWKVAQHLGRMEDAFISRKRRFNNECFGFIHFKGVNDVPKMERRLNELYVGGRRLKANISHVPRRVLTKVISGYPDSKTIPKIRSVVVDAQKQAVEGLSYRDAMMGFKLDNNIRMQEKDTPAQVEPIITRWKKVQIPDDYGDYPSSFFHRALLGEAKDEASLCSIKLLKNEGDPMDFDVVYVGGMHILLVFNHKEDAVRFKNEKETWWRKYLVSLEPWEGQAFPRLRIVGLKILGVPLHLRDDSTYEIIAEGFGSSYTVMVKEEKDVWTPKFEEEERLSSQFDFPGRMTEEGDADEAEWDYGDGNNDWGDDGSLVLDGLGGGGVLENTGPCMHECNDEVLGEGEDRCVEMTTGLSKERELA</sequence>
<proteinExistence type="predicted"/>
<comment type="caution">
    <text evidence="3">The sequence shown here is derived from an EMBL/GenBank/DDBJ whole genome shotgun (WGS) entry which is preliminary data.</text>
</comment>
<dbReference type="Pfam" id="PF00076">
    <property type="entry name" value="RRM_1"/>
    <property type="match status" value="1"/>
</dbReference>
<gene>
    <name evidence="3" type="ORF">SSX86_011203</name>
</gene>
<keyword evidence="1" id="KW-0694">RNA-binding</keyword>
<reference evidence="3 4" key="1">
    <citation type="submission" date="2024-04" db="EMBL/GenBank/DDBJ databases">
        <title>The reference genome of an endangered Asteraceae, Deinandra increscens subsp. villosa, native to the Central Coast of California.</title>
        <authorList>
            <person name="Guilliams M."/>
            <person name="Hasenstab-Lehman K."/>
            <person name="Meyer R."/>
            <person name="Mcevoy S."/>
        </authorList>
    </citation>
    <scope>NUCLEOTIDE SEQUENCE [LARGE SCALE GENOMIC DNA]</scope>
    <source>
        <tissue evidence="3">Leaf</tissue>
    </source>
</reference>
<dbReference type="InterPro" id="IPR012677">
    <property type="entry name" value="Nucleotide-bd_a/b_plait_sf"/>
</dbReference>
<protein>
    <recommendedName>
        <fullName evidence="2">RRM domain-containing protein</fullName>
    </recommendedName>
</protein>
<evidence type="ECO:0000259" key="2">
    <source>
        <dbReference type="PROSITE" id="PS50102"/>
    </source>
</evidence>
<dbReference type="AlphaFoldDB" id="A0AAP0H3A7"/>
<accession>A0AAP0H3A7</accession>
<evidence type="ECO:0000313" key="4">
    <source>
        <dbReference type="Proteomes" id="UP001408789"/>
    </source>
</evidence>
<dbReference type="InterPro" id="IPR000504">
    <property type="entry name" value="RRM_dom"/>
</dbReference>